<evidence type="ECO:0000259" key="14">
    <source>
        <dbReference type="PROSITE" id="PS50011"/>
    </source>
</evidence>
<keyword evidence="4 12" id="KW-0723">Serine/threonine-protein kinase</keyword>
<name>A0AAV3RC50_LITER</name>
<dbReference type="PROSITE" id="PS00108">
    <property type="entry name" value="PROTEIN_KINASE_ST"/>
    <property type="match status" value="1"/>
</dbReference>
<keyword evidence="16" id="KW-1185">Reference proteome</keyword>
<evidence type="ECO:0000256" key="3">
    <source>
        <dbReference type="ARBA" id="ARBA00022475"/>
    </source>
</evidence>
<dbReference type="PANTHER" id="PTHR47985:SF81">
    <property type="entry name" value="SERINE_THREONINE-PROTEIN KINASE CDL1-LIKE"/>
    <property type="match status" value="1"/>
</dbReference>
<dbReference type="InterPro" id="IPR000719">
    <property type="entry name" value="Prot_kinase_dom"/>
</dbReference>
<dbReference type="EMBL" id="BAABME010008198">
    <property type="protein sequence ID" value="GAA0172592.1"/>
    <property type="molecule type" value="Genomic_DNA"/>
</dbReference>
<reference evidence="15 16" key="1">
    <citation type="submission" date="2024-01" db="EMBL/GenBank/DDBJ databases">
        <title>The complete chloroplast genome sequence of Lithospermum erythrorhizon: insights into the phylogenetic relationship among Boraginaceae species and the maternal lineages of purple gromwells.</title>
        <authorList>
            <person name="Okada T."/>
            <person name="Watanabe K."/>
        </authorList>
    </citation>
    <scope>NUCLEOTIDE SEQUENCE [LARGE SCALE GENOMIC DNA]</scope>
</reference>
<evidence type="ECO:0000256" key="12">
    <source>
        <dbReference type="RuleBase" id="RU000304"/>
    </source>
</evidence>
<evidence type="ECO:0000313" key="16">
    <source>
        <dbReference type="Proteomes" id="UP001454036"/>
    </source>
</evidence>
<dbReference type="Pfam" id="PF00069">
    <property type="entry name" value="Pkinase"/>
    <property type="match status" value="1"/>
</dbReference>
<keyword evidence="9" id="KW-0472">Membrane</keyword>
<dbReference type="InterPro" id="IPR017441">
    <property type="entry name" value="Protein_kinase_ATP_BS"/>
</dbReference>
<keyword evidence="10" id="KW-0449">Lipoprotein</keyword>
<dbReference type="CDD" id="cd14066">
    <property type="entry name" value="STKc_IRAK"/>
    <property type="match status" value="1"/>
</dbReference>
<proteinExistence type="inferred from homology"/>
<evidence type="ECO:0000256" key="7">
    <source>
        <dbReference type="ARBA" id="ARBA00022777"/>
    </source>
</evidence>
<dbReference type="Proteomes" id="UP001454036">
    <property type="component" value="Unassembled WGS sequence"/>
</dbReference>
<feature type="region of interest" description="Disordered" evidence="13">
    <location>
        <begin position="12"/>
        <end position="40"/>
    </location>
</feature>
<dbReference type="SMART" id="SM00220">
    <property type="entry name" value="S_TKc"/>
    <property type="match status" value="1"/>
</dbReference>
<evidence type="ECO:0000256" key="4">
    <source>
        <dbReference type="ARBA" id="ARBA00022527"/>
    </source>
</evidence>
<dbReference type="PROSITE" id="PS00107">
    <property type="entry name" value="PROTEIN_KINASE_ATP"/>
    <property type="match status" value="1"/>
</dbReference>
<dbReference type="PROSITE" id="PS50011">
    <property type="entry name" value="PROTEIN_KINASE_DOM"/>
    <property type="match status" value="1"/>
</dbReference>
<dbReference type="AlphaFoldDB" id="A0AAV3RC50"/>
<dbReference type="PANTHER" id="PTHR47985">
    <property type="entry name" value="OS07G0668900 PROTEIN"/>
    <property type="match status" value="1"/>
</dbReference>
<evidence type="ECO:0000256" key="6">
    <source>
        <dbReference type="ARBA" id="ARBA00022741"/>
    </source>
</evidence>
<accession>A0AAV3RC50</accession>
<feature type="binding site" evidence="11">
    <location>
        <position position="151"/>
    </location>
    <ligand>
        <name>ATP</name>
        <dbReference type="ChEBI" id="CHEBI:30616"/>
    </ligand>
</feature>
<sequence length="485" mass="54593">MAQYCLCFGRNKEKKPKKEQDEGQNIEFSRAPEMASAQKSDVAEAQLANQVVEDQGQDIESERAPEMASARESGIAKVQQENQVVAGDDYVIDETQLNSPVDGHLEARVFSYSELASATNNFSEEALIGEGGFGLVYKGVLESTGLIVALKKLKESGLQGEKEFEVEVLMLSRLRHPNLVILIGYCAEGDERILVYEYIPFGSLEYHLYDRTPDMEPLDWNTRVMIAIGAAKGLSYLHNETPPVIYRDMKSANILLDHNFQPKLSDFGLAKFGPTEENKLHVSTRVMGTYGYCAPEYASTGKLTLKSDIFSFGIVLFEIISGRRALDKTRPGREQLILDWASPYLRERNYVQLADPKLKGQFSLYKLHRVIELAITCVLEDRHRRPNANEVVVTLSKVVAQNDDPSSASLRTLKLDRDPTSLAEAKEEERTRRWRTVGGEGSVRKEMDKDRELERQKAVAEAKMWGEACREKKRGTSQGVVNMRT</sequence>
<dbReference type="InterPro" id="IPR008271">
    <property type="entry name" value="Ser/Thr_kinase_AS"/>
</dbReference>
<dbReference type="Gene3D" id="3.30.200.20">
    <property type="entry name" value="Phosphorylase Kinase, domain 1"/>
    <property type="match status" value="1"/>
</dbReference>
<evidence type="ECO:0000256" key="1">
    <source>
        <dbReference type="ARBA" id="ARBA00004193"/>
    </source>
</evidence>
<keyword evidence="5" id="KW-0808">Transferase</keyword>
<dbReference type="GO" id="GO:0005886">
    <property type="term" value="C:plasma membrane"/>
    <property type="evidence" value="ECO:0007669"/>
    <property type="project" value="UniProtKB-SubCell"/>
</dbReference>
<dbReference type="GO" id="GO:0004674">
    <property type="term" value="F:protein serine/threonine kinase activity"/>
    <property type="evidence" value="ECO:0007669"/>
    <property type="project" value="UniProtKB-KW"/>
</dbReference>
<comment type="subcellular location">
    <subcellularLocation>
        <location evidence="1">Cell membrane</location>
        <topology evidence="1">Lipid-anchor</topology>
    </subcellularLocation>
</comment>
<keyword evidence="6 11" id="KW-0547">Nucleotide-binding</keyword>
<keyword evidence="3" id="KW-1003">Cell membrane</keyword>
<keyword evidence="7" id="KW-0418">Kinase</keyword>
<dbReference type="FunFam" id="3.30.200.20:FF:000039">
    <property type="entry name" value="receptor-like protein kinase FERONIA"/>
    <property type="match status" value="1"/>
</dbReference>
<dbReference type="GO" id="GO:0005524">
    <property type="term" value="F:ATP binding"/>
    <property type="evidence" value="ECO:0007669"/>
    <property type="project" value="UniProtKB-UniRule"/>
</dbReference>
<evidence type="ECO:0000256" key="2">
    <source>
        <dbReference type="ARBA" id="ARBA00008684"/>
    </source>
</evidence>
<dbReference type="Gene3D" id="1.10.510.10">
    <property type="entry name" value="Transferase(Phosphotransferase) domain 1"/>
    <property type="match status" value="1"/>
</dbReference>
<evidence type="ECO:0000256" key="8">
    <source>
        <dbReference type="ARBA" id="ARBA00022840"/>
    </source>
</evidence>
<gene>
    <name evidence="15" type="ORF">LIER_26390</name>
</gene>
<comment type="similarity">
    <text evidence="2">Belongs to the protein kinase superfamily. Ser/Thr protein kinase family.</text>
</comment>
<evidence type="ECO:0000313" key="15">
    <source>
        <dbReference type="EMBL" id="GAA0172592.1"/>
    </source>
</evidence>
<organism evidence="15 16">
    <name type="scientific">Lithospermum erythrorhizon</name>
    <name type="common">Purple gromwell</name>
    <name type="synonym">Lithospermum officinale var. erythrorhizon</name>
    <dbReference type="NCBI Taxonomy" id="34254"/>
    <lineage>
        <taxon>Eukaryota</taxon>
        <taxon>Viridiplantae</taxon>
        <taxon>Streptophyta</taxon>
        <taxon>Embryophyta</taxon>
        <taxon>Tracheophyta</taxon>
        <taxon>Spermatophyta</taxon>
        <taxon>Magnoliopsida</taxon>
        <taxon>eudicotyledons</taxon>
        <taxon>Gunneridae</taxon>
        <taxon>Pentapetalae</taxon>
        <taxon>asterids</taxon>
        <taxon>lamiids</taxon>
        <taxon>Boraginales</taxon>
        <taxon>Boraginaceae</taxon>
        <taxon>Boraginoideae</taxon>
        <taxon>Lithospermeae</taxon>
        <taxon>Lithospermum</taxon>
    </lineage>
</organism>
<protein>
    <recommendedName>
        <fullName evidence="14">Protein kinase domain-containing protein</fullName>
    </recommendedName>
</protein>
<keyword evidence="8 11" id="KW-0067">ATP-binding</keyword>
<evidence type="ECO:0000256" key="11">
    <source>
        <dbReference type="PROSITE-ProRule" id="PRU10141"/>
    </source>
</evidence>
<dbReference type="InterPro" id="IPR011009">
    <property type="entry name" value="Kinase-like_dom_sf"/>
</dbReference>
<evidence type="ECO:0000256" key="13">
    <source>
        <dbReference type="SAM" id="MobiDB-lite"/>
    </source>
</evidence>
<feature type="domain" description="Protein kinase" evidence="14">
    <location>
        <begin position="122"/>
        <end position="399"/>
    </location>
</feature>
<comment type="caution">
    <text evidence="15">The sequence shown here is derived from an EMBL/GenBank/DDBJ whole genome shotgun (WGS) entry which is preliminary data.</text>
</comment>
<evidence type="ECO:0000256" key="10">
    <source>
        <dbReference type="ARBA" id="ARBA00023288"/>
    </source>
</evidence>
<evidence type="ECO:0000256" key="5">
    <source>
        <dbReference type="ARBA" id="ARBA00022679"/>
    </source>
</evidence>
<dbReference type="SUPFAM" id="SSF56112">
    <property type="entry name" value="Protein kinase-like (PK-like)"/>
    <property type="match status" value="1"/>
</dbReference>
<evidence type="ECO:0000256" key="9">
    <source>
        <dbReference type="ARBA" id="ARBA00023136"/>
    </source>
</evidence>
<dbReference type="FunFam" id="1.10.510.10:FF:000032">
    <property type="entry name" value="Serine/threonine-protein kinase PBS1"/>
    <property type="match status" value="1"/>
</dbReference>